<dbReference type="RefSeq" id="XP_003669474.1">
    <property type="nucleotide sequence ID" value="XM_003669426.1"/>
</dbReference>
<reference evidence="2 3" key="1">
    <citation type="journal article" date="2011" name="Proc. Natl. Acad. Sci. U.S.A.">
        <title>Evolutionary erosion of yeast sex chromosomes by mating-type switching accidents.</title>
        <authorList>
            <person name="Gordon J.L."/>
            <person name="Armisen D."/>
            <person name="Proux-Wera E."/>
            <person name="Oheigeartaigh S.S."/>
            <person name="Byrne K.P."/>
            <person name="Wolfe K.H."/>
        </authorList>
    </citation>
    <scope>NUCLEOTIDE SEQUENCE [LARGE SCALE GENOMIC DNA]</scope>
    <source>
        <strain evidence="3">ATCC 10597 / BCRC 20456 / CBS 421 / NBRC 0211 / NRRL Y-12639</strain>
    </source>
</reference>
<feature type="transmembrane region" description="Helical" evidence="1">
    <location>
        <begin position="35"/>
        <end position="57"/>
    </location>
</feature>
<dbReference type="AlphaFoldDB" id="G0W8X0"/>
<dbReference type="OrthoDB" id="4036917at2759"/>
<keyword evidence="1" id="KW-1133">Transmembrane helix</keyword>
<dbReference type="KEGG" id="ndi:NDAI_0C05720"/>
<evidence type="ECO:0000313" key="3">
    <source>
        <dbReference type="Proteomes" id="UP000000689"/>
    </source>
</evidence>
<dbReference type="OMA" id="WALIAWC"/>
<keyword evidence="1" id="KW-0812">Transmembrane</keyword>
<feature type="transmembrane region" description="Helical" evidence="1">
    <location>
        <begin position="6"/>
        <end position="28"/>
    </location>
</feature>
<evidence type="ECO:0000256" key="1">
    <source>
        <dbReference type="SAM" id="Phobius"/>
    </source>
</evidence>
<proteinExistence type="predicted"/>
<keyword evidence="1" id="KW-0472">Membrane</keyword>
<name>G0W8X0_NAUDC</name>
<evidence type="ECO:0000313" key="2">
    <source>
        <dbReference type="EMBL" id="CCD24231.1"/>
    </source>
</evidence>
<keyword evidence="3" id="KW-1185">Reference proteome</keyword>
<dbReference type="Proteomes" id="UP000000689">
    <property type="component" value="Chromosome 3"/>
</dbReference>
<organism evidence="2 3">
    <name type="scientific">Naumovozyma dairenensis (strain ATCC 10597 / BCRC 20456 / CBS 421 / NBRC 0211 / NRRL Y-12639)</name>
    <name type="common">Saccharomyces dairenensis</name>
    <dbReference type="NCBI Taxonomy" id="1071378"/>
    <lineage>
        <taxon>Eukaryota</taxon>
        <taxon>Fungi</taxon>
        <taxon>Dikarya</taxon>
        <taxon>Ascomycota</taxon>
        <taxon>Saccharomycotina</taxon>
        <taxon>Saccharomycetes</taxon>
        <taxon>Saccharomycetales</taxon>
        <taxon>Saccharomycetaceae</taxon>
        <taxon>Naumovozyma</taxon>
    </lineage>
</organism>
<accession>G0W8X0</accession>
<dbReference type="HOGENOM" id="CLU_190860_0_0_1"/>
<gene>
    <name evidence="2" type="primary">NDAI0C05720</name>
    <name evidence="2" type="ordered locus">NDAI_0C05720</name>
</gene>
<dbReference type="STRING" id="1071378.G0W8X0"/>
<sequence>MNDKSAGLIILLATWTITIGSGISFLYLRNDPSKMYYLCWILISPTMFWVWTFIAWFNAEMFRNAKVLPIDNTDKD</sequence>
<dbReference type="GeneID" id="11496581"/>
<protein>
    <submittedName>
        <fullName evidence="2">Uncharacterized protein</fullName>
    </submittedName>
</protein>
<dbReference type="EMBL" id="HE580269">
    <property type="protein sequence ID" value="CCD24231.1"/>
    <property type="molecule type" value="Genomic_DNA"/>
</dbReference>